<evidence type="ECO:0000313" key="4">
    <source>
        <dbReference type="Proteomes" id="UP000499080"/>
    </source>
</evidence>
<evidence type="ECO:0000256" key="2">
    <source>
        <dbReference type="SAM" id="MobiDB-lite"/>
    </source>
</evidence>
<dbReference type="InterPro" id="IPR036388">
    <property type="entry name" value="WH-like_DNA-bd_sf"/>
</dbReference>
<feature type="region of interest" description="Disordered" evidence="2">
    <location>
        <begin position="146"/>
        <end position="166"/>
    </location>
</feature>
<gene>
    <name evidence="3" type="ORF">AVEN_163162_1</name>
</gene>
<evidence type="ECO:0000256" key="1">
    <source>
        <dbReference type="ARBA" id="ARBA00004123"/>
    </source>
</evidence>
<organism evidence="3 4">
    <name type="scientific">Araneus ventricosus</name>
    <name type="common">Orbweaver spider</name>
    <name type="synonym">Epeira ventricosa</name>
    <dbReference type="NCBI Taxonomy" id="182803"/>
    <lineage>
        <taxon>Eukaryota</taxon>
        <taxon>Metazoa</taxon>
        <taxon>Ecdysozoa</taxon>
        <taxon>Arthropoda</taxon>
        <taxon>Chelicerata</taxon>
        <taxon>Arachnida</taxon>
        <taxon>Araneae</taxon>
        <taxon>Araneomorphae</taxon>
        <taxon>Entelegynae</taxon>
        <taxon>Araneoidea</taxon>
        <taxon>Araneidae</taxon>
        <taxon>Araneus</taxon>
    </lineage>
</organism>
<evidence type="ECO:0000313" key="3">
    <source>
        <dbReference type="EMBL" id="GBM16148.1"/>
    </source>
</evidence>
<dbReference type="Gene3D" id="1.10.10.10">
    <property type="entry name" value="Winged helix-like DNA-binding domain superfamily/Winged helix DNA-binding domain"/>
    <property type="match status" value="1"/>
</dbReference>
<accession>A0A4Y2DJH7</accession>
<comment type="subcellular location">
    <subcellularLocation>
        <location evidence="1">Nucleus</location>
    </subcellularLocation>
</comment>
<dbReference type="Proteomes" id="UP000499080">
    <property type="component" value="Unassembled WGS sequence"/>
</dbReference>
<protein>
    <recommendedName>
        <fullName evidence="5">HTH psq-type domain-containing protein</fullName>
    </recommendedName>
</protein>
<dbReference type="SUPFAM" id="SSF46689">
    <property type="entry name" value="Homeodomain-like"/>
    <property type="match status" value="1"/>
</dbReference>
<sequence>MVVRCQLRGRKIPGSKPDFTEDPSCFGPGANVVVLERSVEFISLFVNRPCFISMMNSTKSKSKFVPLKVKLEALKRLDKGETLKKLAAEYGVVEVTVGDWRRNRSKLEAFPTNKCSDLSLDRKSLKKSEFEKTGEALYMWLHSKGKRMPSLESDSSRKRFAVSKRI</sequence>
<dbReference type="InterPro" id="IPR009057">
    <property type="entry name" value="Homeodomain-like_sf"/>
</dbReference>
<keyword evidence="4" id="KW-1185">Reference proteome</keyword>
<evidence type="ECO:0008006" key="5">
    <source>
        <dbReference type="Google" id="ProtNLM"/>
    </source>
</evidence>
<dbReference type="AlphaFoldDB" id="A0A4Y2DJH7"/>
<name>A0A4Y2DJH7_ARAVE</name>
<proteinExistence type="predicted"/>
<dbReference type="EMBL" id="BGPR01000368">
    <property type="protein sequence ID" value="GBM16148.1"/>
    <property type="molecule type" value="Genomic_DNA"/>
</dbReference>
<reference evidence="3 4" key="1">
    <citation type="journal article" date="2019" name="Sci. Rep.">
        <title>Orb-weaving spider Araneus ventricosus genome elucidates the spidroin gene catalogue.</title>
        <authorList>
            <person name="Kono N."/>
            <person name="Nakamura H."/>
            <person name="Ohtoshi R."/>
            <person name="Moran D.A.P."/>
            <person name="Shinohara A."/>
            <person name="Yoshida Y."/>
            <person name="Fujiwara M."/>
            <person name="Mori M."/>
            <person name="Tomita M."/>
            <person name="Arakawa K."/>
        </authorList>
    </citation>
    <scope>NUCLEOTIDE SEQUENCE [LARGE SCALE GENOMIC DNA]</scope>
</reference>
<comment type="caution">
    <text evidence="3">The sequence shown here is derived from an EMBL/GenBank/DDBJ whole genome shotgun (WGS) entry which is preliminary data.</text>
</comment>
<dbReference type="GO" id="GO:0005634">
    <property type="term" value="C:nucleus"/>
    <property type="evidence" value="ECO:0007669"/>
    <property type="project" value="UniProtKB-SubCell"/>
</dbReference>